<evidence type="ECO:0000256" key="5">
    <source>
        <dbReference type="ARBA" id="ARBA00022840"/>
    </source>
</evidence>
<dbReference type="Pfam" id="PF01590">
    <property type="entry name" value="GAF"/>
    <property type="match status" value="1"/>
</dbReference>
<feature type="domain" description="PAS" evidence="10">
    <location>
        <begin position="236"/>
        <end position="283"/>
    </location>
</feature>
<keyword evidence="7" id="KW-0175">Coiled coil</keyword>
<dbReference type="InterPro" id="IPR029016">
    <property type="entry name" value="GAF-like_dom_sf"/>
</dbReference>
<feature type="coiled-coil region" evidence="7">
    <location>
        <begin position="356"/>
        <end position="383"/>
    </location>
</feature>
<accession>A0A8T5UYQ3</accession>
<keyword evidence="3" id="KW-0547">Nucleotide-binding</keyword>
<dbReference type="GO" id="GO:0016301">
    <property type="term" value="F:kinase activity"/>
    <property type="evidence" value="ECO:0007669"/>
    <property type="project" value="UniProtKB-KW"/>
</dbReference>
<evidence type="ECO:0000256" key="6">
    <source>
        <dbReference type="ARBA" id="ARBA00023012"/>
    </source>
</evidence>
<evidence type="ECO:0000256" key="8">
    <source>
        <dbReference type="SAM" id="Phobius"/>
    </source>
</evidence>
<feature type="transmembrane region" description="Helical" evidence="8">
    <location>
        <begin position="31"/>
        <end position="48"/>
    </location>
</feature>
<dbReference type="Pfam" id="PF02518">
    <property type="entry name" value="HATPase_c"/>
    <property type="match status" value="1"/>
</dbReference>
<comment type="caution">
    <text evidence="11">The sequence shown here is derived from an EMBL/GenBank/DDBJ whole genome shotgun (WGS) entry which is preliminary data.</text>
</comment>
<dbReference type="AlphaFoldDB" id="A0A8T5UYQ3"/>
<dbReference type="InterPro" id="IPR003018">
    <property type="entry name" value="GAF"/>
</dbReference>
<dbReference type="SMART" id="SM00065">
    <property type="entry name" value="GAF"/>
    <property type="match status" value="1"/>
</dbReference>
<dbReference type="SMART" id="SM00387">
    <property type="entry name" value="HATPase_c"/>
    <property type="match status" value="1"/>
</dbReference>
<dbReference type="PANTHER" id="PTHR43065">
    <property type="entry name" value="SENSOR HISTIDINE KINASE"/>
    <property type="match status" value="1"/>
</dbReference>
<feature type="transmembrane region" description="Helical" evidence="8">
    <location>
        <begin position="6"/>
        <end position="24"/>
    </location>
</feature>
<evidence type="ECO:0000259" key="10">
    <source>
        <dbReference type="PROSITE" id="PS50112"/>
    </source>
</evidence>
<dbReference type="SUPFAM" id="SSF55781">
    <property type="entry name" value="GAF domain-like"/>
    <property type="match status" value="1"/>
</dbReference>
<dbReference type="SUPFAM" id="SSF55874">
    <property type="entry name" value="ATPase domain of HSP90 chaperone/DNA topoisomerase II/histidine kinase"/>
    <property type="match status" value="1"/>
</dbReference>
<dbReference type="Pfam" id="PF07568">
    <property type="entry name" value="HisKA_2"/>
    <property type="match status" value="1"/>
</dbReference>
<dbReference type="Proteomes" id="UP000825933">
    <property type="component" value="Unassembled WGS sequence"/>
</dbReference>
<dbReference type="InterPro" id="IPR013767">
    <property type="entry name" value="PAS_fold"/>
</dbReference>
<dbReference type="NCBIfam" id="TIGR00229">
    <property type="entry name" value="sensory_box"/>
    <property type="match status" value="1"/>
</dbReference>
<dbReference type="InterPro" id="IPR011495">
    <property type="entry name" value="Sig_transdc_His_kin_sub2_dim/P"/>
</dbReference>
<dbReference type="PROSITE" id="PS50109">
    <property type="entry name" value="HIS_KIN"/>
    <property type="match status" value="1"/>
</dbReference>
<keyword evidence="12" id="KW-1185">Reference proteome</keyword>
<evidence type="ECO:0000313" key="11">
    <source>
        <dbReference type="EMBL" id="MBZ2167056.1"/>
    </source>
</evidence>
<keyword evidence="8" id="KW-1133">Transmembrane helix</keyword>
<dbReference type="InterPro" id="IPR003594">
    <property type="entry name" value="HATPase_dom"/>
</dbReference>
<dbReference type="Gene3D" id="3.30.565.10">
    <property type="entry name" value="Histidine kinase-like ATPase, C-terminal domain"/>
    <property type="match status" value="1"/>
</dbReference>
<feature type="domain" description="Histidine kinase" evidence="9">
    <location>
        <begin position="539"/>
        <end position="732"/>
    </location>
</feature>
<keyword evidence="8" id="KW-0812">Transmembrane</keyword>
<dbReference type="InterPro" id="IPR036890">
    <property type="entry name" value="HATPase_C_sf"/>
</dbReference>
<feature type="transmembrane region" description="Helical" evidence="8">
    <location>
        <begin position="173"/>
        <end position="194"/>
    </location>
</feature>
<dbReference type="RefSeq" id="WP_223792593.1">
    <property type="nucleotide sequence ID" value="NZ_JAIOUQ010000017.1"/>
</dbReference>
<evidence type="ECO:0000313" key="12">
    <source>
        <dbReference type="Proteomes" id="UP000825933"/>
    </source>
</evidence>
<feature type="transmembrane region" description="Helical" evidence="8">
    <location>
        <begin position="97"/>
        <end position="118"/>
    </location>
</feature>
<keyword evidence="1" id="KW-0597">Phosphoprotein</keyword>
<reference evidence="12" key="1">
    <citation type="journal article" date="2022" name="Microbiol. Resour. Announc.">
        <title>Draft Genome Sequence of a Methanogenic Archaeon from West Spitsbergen Permafrost.</title>
        <authorList>
            <person name="Trubitsyn V."/>
            <person name="Rivkina E."/>
            <person name="Shcherbakova V."/>
        </authorList>
    </citation>
    <scope>NUCLEOTIDE SEQUENCE [LARGE SCALE GENOMIC DNA]</scope>
    <source>
        <strain evidence="12">VT</strain>
    </source>
</reference>
<dbReference type="Gene3D" id="3.30.450.40">
    <property type="match status" value="1"/>
</dbReference>
<dbReference type="InterPro" id="IPR005467">
    <property type="entry name" value="His_kinase_dom"/>
</dbReference>
<dbReference type="InterPro" id="IPR035965">
    <property type="entry name" value="PAS-like_dom_sf"/>
</dbReference>
<dbReference type="Pfam" id="PF00989">
    <property type="entry name" value="PAS"/>
    <property type="match status" value="1"/>
</dbReference>
<dbReference type="GO" id="GO:0006355">
    <property type="term" value="P:regulation of DNA-templated transcription"/>
    <property type="evidence" value="ECO:0007669"/>
    <property type="project" value="InterPro"/>
</dbReference>
<feature type="transmembrane region" description="Helical" evidence="8">
    <location>
        <begin position="138"/>
        <end position="161"/>
    </location>
</feature>
<dbReference type="PROSITE" id="PS50112">
    <property type="entry name" value="PAS"/>
    <property type="match status" value="1"/>
</dbReference>
<keyword evidence="8" id="KW-0472">Membrane</keyword>
<dbReference type="GO" id="GO:0005524">
    <property type="term" value="F:ATP binding"/>
    <property type="evidence" value="ECO:0007669"/>
    <property type="project" value="UniProtKB-KW"/>
</dbReference>
<evidence type="ECO:0000256" key="1">
    <source>
        <dbReference type="ARBA" id="ARBA00022553"/>
    </source>
</evidence>
<name>A0A8T5UYQ3_9EURY</name>
<dbReference type="Pfam" id="PF16927">
    <property type="entry name" value="HisKA_7TM"/>
    <property type="match status" value="1"/>
</dbReference>
<evidence type="ECO:0000256" key="3">
    <source>
        <dbReference type="ARBA" id="ARBA00022741"/>
    </source>
</evidence>
<sequence length="737" mass="84098">MNIYAFISLFSSIVVFFLGNYIYYKNPDNRLNQLIAILCFLVAYLSFAEYGLRNADNITNAIFWSKTTFIWPMLTPLLLTIVLIVTKRNKILKNKLIIILLFLPSTVISLTGLLTNQLNNGLTNAYWGWTTILNLNSPILLLTVLWIIILGLTSIILSYMYYRKSSGSEKIQITYILIGLTVVLIVSLITELILPLNSIEFPELTYFSSAFGLLFISYGVANYRLPSLTPEIAANEIVRNITNFLVITDCNKKINYVNPVGLKLLGYIKSEIYGKSVDLIFPEHNKIRSKDLQHNGYTKHFETTLNLKNNDSIPILLSASSISKKTSPIGILYMGTDIRKRKAIEQQKRSIAKQTIARQSVLLELYKEDISELEKTLKHLTETVSKTLNVDRVSVWFFNKEKTVLTCTDIYILDTDVHENGLKLIAQDYPKYINALKNSHNLTAENALTHPDTAEFKDSYLKPNGIISMMDVPIWLQGEMVGVLCHEQTKNMRKYTFEEQDFAASISYIISLSLEASERDKAQKQIIDSLEEKNVLLREIHHRVKNNMQIISSLLSLQSSTIENPEMREVFHESQNRVKSMSMIHEQLYQTDNLSKIDFKIYINGLIKSLFQIYSSSLKQIKWNVDVKDVKLNLETSIPCGLIINELISNSLKHAFKERDSGKITVKMDSYNNLITLIVADNGIGIPNNFQIENTSTLGLKLVTTLVKQLDGEMIVNKENGTSFTITFKEITYMKRE</sequence>
<dbReference type="EMBL" id="JAIOUQ010000017">
    <property type="protein sequence ID" value="MBZ2167056.1"/>
    <property type="molecule type" value="Genomic_DNA"/>
</dbReference>
<evidence type="ECO:0000256" key="7">
    <source>
        <dbReference type="SAM" id="Coils"/>
    </source>
</evidence>
<dbReference type="CDD" id="cd00130">
    <property type="entry name" value="PAS"/>
    <property type="match status" value="1"/>
</dbReference>
<keyword evidence="5" id="KW-0067">ATP-binding</keyword>
<feature type="transmembrane region" description="Helical" evidence="8">
    <location>
        <begin position="68"/>
        <end position="85"/>
    </location>
</feature>
<dbReference type="InterPro" id="IPR000014">
    <property type="entry name" value="PAS"/>
</dbReference>
<organism evidence="11 12">
    <name type="scientific">Methanobacterium spitsbergense</name>
    <dbReference type="NCBI Taxonomy" id="2874285"/>
    <lineage>
        <taxon>Archaea</taxon>
        <taxon>Methanobacteriati</taxon>
        <taxon>Methanobacteriota</taxon>
        <taxon>Methanomada group</taxon>
        <taxon>Methanobacteria</taxon>
        <taxon>Methanobacteriales</taxon>
        <taxon>Methanobacteriaceae</taxon>
        <taxon>Methanobacterium</taxon>
    </lineage>
</organism>
<dbReference type="InterPro" id="IPR031621">
    <property type="entry name" value="HisKA_7TM"/>
</dbReference>
<evidence type="ECO:0000256" key="4">
    <source>
        <dbReference type="ARBA" id="ARBA00022777"/>
    </source>
</evidence>
<keyword evidence="2" id="KW-0808">Transferase</keyword>
<keyword evidence="4" id="KW-0418">Kinase</keyword>
<dbReference type="PANTHER" id="PTHR43065:SF23">
    <property type="entry name" value="SENSOR HISTIDINE KINASE PDTAS"/>
    <property type="match status" value="1"/>
</dbReference>
<evidence type="ECO:0000259" key="9">
    <source>
        <dbReference type="PROSITE" id="PS50109"/>
    </source>
</evidence>
<keyword evidence="6" id="KW-0902">Two-component regulatory system</keyword>
<dbReference type="SUPFAM" id="SSF55785">
    <property type="entry name" value="PYP-like sensor domain (PAS domain)"/>
    <property type="match status" value="1"/>
</dbReference>
<protein>
    <submittedName>
        <fullName evidence="11">GAF domain-containing protein</fullName>
    </submittedName>
</protein>
<dbReference type="SMART" id="SM00091">
    <property type="entry name" value="PAS"/>
    <property type="match status" value="1"/>
</dbReference>
<gene>
    <name evidence="11" type="ORF">K8N75_13505</name>
</gene>
<dbReference type="GO" id="GO:0000160">
    <property type="term" value="P:phosphorelay signal transduction system"/>
    <property type="evidence" value="ECO:0007669"/>
    <property type="project" value="UniProtKB-KW"/>
</dbReference>
<evidence type="ECO:0000256" key="2">
    <source>
        <dbReference type="ARBA" id="ARBA00022679"/>
    </source>
</evidence>
<proteinExistence type="predicted"/>
<dbReference type="Gene3D" id="3.30.450.20">
    <property type="entry name" value="PAS domain"/>
    <property type="match status" value="1"/>
</dbReference>